<evidence type="ECO:0008006" key="4">
    <source>
        <dbReference type="Google" id="ProtNLM"/>
    </source>
</evidence>
<proteinExistence type="predicted"/>
<feature type="signal peptide" evidence="1">
    <location>
        <begin position="1"/>
        <end position="23"/>
    </location>
</feature>
<evidence type="ECO:0000313" key="3">
    <source>
        <dbReference type="Proteomes" id="UP000198670"/>
    </source>
</evidence>
<protein>
    <recommendedName>
        <fullName evidence="4">BNR repeat-containing family member</fullName>
    </recommendedName>
</protein>
<organism evidence="2 3">
    <name type="scientific">Parapedobacter indicus</name>
    <dbReference type="NCBI Taxonomy" id="1477437"/>
    <lineage>
        <taxon>Bacteria</taxon>
        <taxon>Pseudomonadati</taxon>
        <taxon>Bacteroidota</taxon>
        <taxon>Sphingobacteriia</taxon>
        <taxon>Sphingobacteriales</taxon>
        <taxon>Sphingobacteriaceae</taxon>
        <taxon>Parapedobacter</taxon>
    </lineage>
</organism>
<evidence type="ECO:0000256" key="1">
    <source>
        <dbReference type="SAM" id="SignalP"/>
    </source>
</evidence>
<dbReference type="STRING" id="1477437.SAMN05444682_103113"/>
<accession>A0A1I3GUQ1</accession>
<reference evidence="2 3" key="1">
    <citation type="submission" date="2016-10" db="EMBL/GenBank/DDBJ databases">
        <authorList>
            <person name="de Groot N.N."/>
        </authorList>
    </citation>
    <scope>NUCLEOTIDE SEQUENCE [LARGE SCALE GENOMIC DNA]</scope>
    <source>
        <strain evidence="2 3">RK1</strain>
    </source>
</reference>
<name>A0A1I3GUQ1_9SPHI</name>
<dbReference type="InterPro" id="IPR023296">
    <property type="entry name" value="Glyco_hydro_beta-prop_sf"/>
</dbReference>
<sequence>MKVRCFYLCIAMNLLNSPLIAQGDSVAVIFKNRRELFVDDYIIANRTNTYYKLGIPRSAGVAISADKPWEGKFLTYASVIKDDSLYRMYYRGSNEIKDGLTEAVTCYAESEDGIHWIKPNLSIYQINGTCNNNVIMVKNPQKSTENFMVLYDRRKDIPEEERYKAIGGHTANAFPKAHQGTFRYVSADGIHWKRFDKDTTGLFNQYPMDSHNILTWLPSEQSYAVYLRVGSEDRTGDKRLGKGFRTIAKSVSKDFIHWSEPQKMSFGGAEMQHLYTNATQPYFRAPHILIAMPMRINLNKQALSKAELVANDIDASQQAHISDAVLMTSRGGYTYGRMYMESFVRPGSNPMNWGGRSNMPASGVYQTSDREMSFYITRGYGSPDVYIERMTLRLDGFSSLSAGYKIGEAITKPLVVSSDSLFINFATSAFGFIKVVLLDDAGNEINGFGKGDAVELIGDAIDKAVVWKKGRLISELKGKKIRLKFILKDADLYSFFIAD</sequence>
<keyword evidence="1" id="KW-0732">Signal</keyword>
<gene>
    <name evidence="2" type="ORF">SAMN05444682_103113</name>
</gene>
<dbReference type="Gene3D" id="2.115.10.20">
    <property type="entry name" value="Glycosyl hydrolase domain, family 43"/>
    <property type="match status" value="1"/>
</dbReference>
<dbReference type="EMBL" id="FOQO01000003">
    <property type="protein sequence ID" value="SFI27133.1"/>
    <property type="molecule type" value="Genomic_DNA"/>
</dbReference>
<dbReference type="SUPFAM" id="SSF75005">
    <property type="entry name" value="Arabinanase/levansucrase/invertase"/>
    <property type="match status" value="1"/>
</dbReference>
<feature type="chain" id="PRO_5011647209" description="BNR repeat-containing family member" evidence="1">
    <location>
        <begin position="24"/>
        <end position="499"/>
    </location>
</feature>
<keyword evidence="3" id="KW-1185">Reference proteome</keyword>
<dbReference type="AlphaFoldDB" id="A0A1I3GUQ1"/>
<evidence type="ECO:0000313" key="2">
    <source>
        <dbReference type="EMBL" id="SFI27133.1"/>
    </source>
</evidence>
<dbReference type="Proteomes" id="UP000198670">
    <property type="component" value="Unassembled WGS sequence"/>
</dbReference>